<gene>
    <name evidence="1" type="ORF">CwatDRAFT_1576</name>
</gene>
<keyword evidence="2" id="KW-1185">Reference proteome</keyword>
<proteinExistence type="predicted"/>
<dbReference type="GO" id="GO:0032259">
    <property type="term" value="P:methylation"/>
    <property type="evidence" value="ECO:0007669"/>
    <property type="project" value="UniProtKB-KW"/>
</dbReference>
<evidence type="ECO:0000313" key="2">
    <source>
        <dbReference type="Proteomes" id="UP000003922"/>
    </source>
</evidence>
<name>Q4BXN2_CROWT</name>
<evidence type="ECO:0000313" key="1">
    <source>
        <dbReference type="EMBL" id="EAM48649.1"/>
    </source>
</evidence>
<accession>Q4BXN2</accession>
<sequence>MLDNVCLASIGPQTSKTCHELLDRVNLEAKEYTLEGLTKELVQYFSRG</sequence>
<dbReference type="GO" id="GO:0008168">
    <property type="term" value="F:methyltransferase activity"/>
    <property type="evidence" value="ECO:0007669"/>
    <property type="project" value="UniProtKB-KW"/>
</dbReference>
<dbReference type="GO" id="GO:0004852">
    <property type="term" value="F:uroporphyrinogen-III synthase activity"/>
    <property type="evidence" value="ECO:0007669"/>
    <property type="project" value="InterPro"/>
</dbReference>
<dbReference type="Gene3D" id="3.40.50.10090">
    <property type="match status" value="1"/>
</dbReference>
<comment type="caution">
    <text evidence="1">The sequence shown here is derived from an EMBL/GenBank/DDBJ whole genome shotgun (WGS) entry which is preliminary data.</text>
</comment>
<dbReference type="GO" id="GO:0033014">
    <property type="term" value="P:tetrapyrrole biosynthetic process"/>
    <property type="evidence" value="ECO:0007669"/>
    <property type="project" value="InterPro"/>
</dbReference>
<dbReference type="Proteomes" id="UP000003922">
    <property type="component" value="Unassembled WGS sequence"/>
</dbReference>
<reference evidence="1" key="3">
    <citation type="submission" date="2016-12" db="EMBL/GenBank/DDBJ databases">
        <title>Annotation of the draft genome assembly of Crocosphaera watsonii WH 8501.</title>
        <authorList>
            <consortium name="US DOE Joint Genome Institute (JGI-ORNL)"/>
            <person name="Larimer F."/>
            <person name="Land M."/>
        </authorList>
    </citation>
    <scope>NUCLEOTIDE SEQUENCE</scope>
    <source>
        <strain evidence="1">WH 8501</strain>
    </source>
</reference>
<dbReference type="EMBL" id="AADV02000126">
    <property type="protein sequence ID" value="EAM48649.1"/>
    <property type="molecule type" value="Genomic_DNA"/>
</dbReference>
<dbReference type="KEGG" id="cwa:CwatDRAFT_1576"/>
<reference evidence="1" key="1">
    <citation type="submission" date="2004-02" db="EMBL/GenBank/DDBJ databases">
        <authorList>
            <consortium name="DOE Joint Genome Institute"/>
        </authorList>
    </citation>
    <scope>NUCLEOTIDE SEQUENCE [LARGE SCALE GENOMIC DNA]</scope>
    <source>
        <strain evidence="1">WH 8501</strain>
    </source>
</reference>
<dbReference type="AlphaFoldDB" id="Q4BXN2"/>
<keyword evidence="1" id="KW-0489">Methyltransferase</keyword>
<dbReference type="SUPFAM" id="SSF69618">
    <property type="entry name" value="HemD-like"/>
    <property type="match status" value="1"/>
</dbReference>
<organism evidence="1 2">
    <name type="scientific">Crocosphaera watsonii WH 8501</name>
    <dbReference type="NCBI Taxonomy" id="165597"/>
    <lineage>
        <taxon>Bacteria</taxon>
        <taxon>Bacillati</taxon>
        <taxon>Cyanobacteriota</taxon>
        <taxon>Cyanophyceae</taxon>
        <taxon>Oscillatoriophycideae</taxon>
        <taxon>Chroococcales</taxon>
        <taxon>Aphanothecaceae</taxon>
        <taxon>Crocosphaera</taxon>
    </lineage>
</organism>
<dbReference type="InterPro" id="IPR036108">
    <property type="entry name" value="4pyrrol_syn_uPrphyn_synt_sf"/>
</dbReference>
<keyword evidence="1" id="KW-0808">Transferase</keyword>
<protein>
    <submittedName>
        <fullName evidence="1">Uroporphyrinogen III methylase</fullName>
    </submittedName>
</protein>
<reference evidence="1" key="2">
    <citation type="submission" date="2005-06" db="EMBL/GenBank/DDBJ databases">
        <title>Sequencing of the draft genome and assembly of Crocosphaera watsonii WH 8501.</title>
        <authorList>
            <consortium name="US DOE Joint Genome Institute (JGI-PGF)"/>
            <person name="Copeland A."/>
            <person name="Lucas S."/>
            <person name="Lapidus A."/>
            <person name="Barry K."/>
            <person name="Detter C."/>
            <person name="Glavina T."/>
            <person name="Hammon N."/>
            <person name="Israni S."/>
            <person name="Pitluck S."/>
            <person name="Richardson P."/>
        </authorList>
    </citation>
    <scope>NUCLEOTIDE SEQUENCE [LARGE SCALE GENOMIC DNA]</scope>
    <source>
        <strain evidence="1">WH 8501</strain>
    </source>
</reference>